<evidence type="ECO:0000313" key="2">
    <source>
        <dbReference type="Proteomes" id="UP000324222"/>
    </source>
</evidence>
<dbReference type="Proteomes" id="UP000324222">
    <property type="component" value="Unassembled WGS sequence"/>
</dbReference>
<gene>
    <name evidence="1" type="ORF">E2C01_026628</name>
</gene>
<reference evidence="1 2" key="1">
    <citation type="submission" date="2019-05" db="EMBL/GenBank/DDBJ databases">
        <title>Another draft genome of Portunus trituberculatus and its Hox gene families provides insights of decapod evolution.</title>
        <authorList>
            <person name="Jeong J.-H."/>
            <person name="Song I."/>
            <person name="Kim S."/>
            <person name="Choi T."/>
            <person name="Kim D."/>
            <person name="Ryu S."/>
            <person name="Kim W."/>
        </authorList>
    </citation>
    <scope>NUCLEOTIDE SEQUENCE [LARGE SCALE GENOMIC DNA]</scope>
    <source>
        <tissue evidence="1">Muscle</tissue>
    </source>
</reference>
<dbReference type="EMBL" id="VSRR010002796">
    <property type="protein sequence ID" value="MPC33284.1"/>
    <property type="molecule type" value="Genomic_DNA"/>
</dbReference>
<dbReference type="AlphaFoldDB" id="A0A5B7ELH7"/>
<organism evidence="1 2">
    <name type="scientific">Portunus trituberculatus</name>
    <name type="common">Swimming crab</name>
    <name type="synonym">Neptunus trituberculatus</name>
    <dbReference type="NCBI Taxonomy" id="210409"/>
    <lineage>
        <taxon>Eukaryota</taxon>
        <taxon>Metazoa</taxon>
        <taxon>Ecdysozoa</taxon>
        <taxon>Arthropoda</taxon>
        <taxon>Crustacea</taxon>
        <taxon>Multicrustacea</taxon>
        <taxon>Malacostraca</taxon>
        <taxon>Eumalacostraca</taxon>
        <taxon>Eucarida</taxon>
        <taxon>Decapoda</taxon>
        <taxon>Pleocyemata</taxon>
        <taxon>Brachyura</taxon>
        <taxon>Eubrachyura</taxon>
        <taxon>Portunoidea</taxon>
        <taxon>Portunidae</taxon>
        <taxon>Portuninae</taxon>
        <taxon>Portunus</taxon>
    </lineage>
</organism>
<keyword evidence="2" id="KW-1185">Reference proteome</keyword>
<protein>
    <submittedName>
        <fullName evidence="1">Uncharacterized protein</fullName>
    </submittedName>
</protein>
<name>A0A5B7ELH7_PORTR</name>
<sequence>MSYNPHVLMRIARPALARQLLDCSSQMFVLRVVHMYCTAGCNSCHATLVEIRGPTPASPGAPRHHGWQAGGPS</sequence>
<accession>A0A5B7ELH7</accession>
<proteinExistence type="predicted"/>
<comment type="caution">
    <text evidence="1">The sequence shown here is derived from an EMBL/GenBank/DDBJ whole genome shotgun (WGS) entry which is preliminary data.</text>
</comment>
<evidence type="ECO:0000313" key="1">
    <source>
        <dbReference type="EMBL" id="MPC33284.1"/>
    </source>
</evidence>